<feature type="transmembrane region" description="Helical" evidence="9">
    <location>
        <begin position="392"/>
        <end position="416"/>
    </location>
</feature>
<comment type="subcellular location">
    <subcellularLocation>
        <location evidence="1">Membrane</location>
        <topology evidence="1">Multi-pass membrane protein</topology>
    </subcellularLocation>
</comment>
<comment type="similarity">
    <text evidence="2">Belongs to the G-protein coupled receptor 1 family.</text>
</comment>
<evidence type="ECO:0000256" key="6">
    <source>
        <dbReference type="ARBA" id="ARBA00023136"/>
    </source>
</evidence>
<evidence type="ECO:0000256" key="8">
    <source>
        <dbReference type="ARBA" id="ARBA00023224"/>
    </source>
</evidence>
<dbReference type="Proteomes" id="UP000708208">
    <property type="component" value="Unassembled WGS sequence"/>
</dbReference>
<dbReference type="GO" id="GO:0004930">
    <property type="term" value="F:G protein-coupled receptor activity"/>
    <property type="evidence" value="ECO:0007669"/>
    <property type="project" value="UniProtKB-KW"/>
</dbReference>
<keyword evidence="3 9" id="KW-0812">Transmembrane</keyword>
<feature type="transmembrane region" description="Helical" evidence="9">
    <location>
        <begin position="63"/>
        <end position="88"/>
    </location>
</feature>
<dbReference type="InterPro" id="IPR000276">
    <property type="entry name" value="GPCR_Rhodpsn"/>
</dbReference>
<dbReference type="EMBL" id="CAJVCH010137505">
    <property type="protein sequence ID" value="CAG7726589.1"/>
    <property type="molecule type" value="Genomic_DNA"/>
</dbReference>
<reference evidence="11" key="1">
    <citation type="submission" date="2021-06" db="EMBL/GenBank/DDBJ databases">
        <authorList>
            <person name="Hodson N. C."/>
            <person name="Mongue J. A."/>
            <person name="Jaron S. K."/>
        </authorList>
    </citation>
    <scope>NUCLEOTIDE SEQUENCE</scope>
</reference>
<evidence type="ECO:0000256" key="1">
    <source>
        <dbReference type="ARBA" id="ARBA00004141"/>
    </source>
</evidence>
<keyword evidence="6 9" id="KW-0472">Membrane</keyword>
<feature type="transmembrane region" description="Helical" evidence="9">
    <location>
        <begin position="355"/>
        <end position="380"/>
    </location>
</feature>
<evidence type="ECO:0000256" key="4">
    <source>
        <dbReference type="ARBA" id="ARBA00022989"/>
    </source>
</evidence>
<feature type="transmembrane region" description="Helical" evidence="9">
    <location>
        <begin position="142"/>
        <end position="165"/>
    </location>
</feature>
<keyword evidence="5" id="KW-0297">G-protein coupled receptor</keyword>
<keyword evidence="4 9" id="KW-1133">Transmembrane helix</keyword>
<comment type="caution">
    <text evidence="11">The sequence shown here is derived from an EMBL/GenBank/DDBJ whole genome shotgun (WGS) entry which is preliminary data.</text>
</comment>
<evidence type="ECO:0000256" key="9">
    <source>
        <dbReference type="SAM" id="Phobius"/>
    </source>
</evidence>
<keyword evidence="7" id="KW-0675">Receptor</keyword>
<protein>
    <recommendedName>
        <fullName evidence="10">G-protein coupled receptors family 1 profile domain-containing protein</fullName>
    </recommendedName>
</protein>
<evidence type="ECO:0000256" key="3">
    <source>
        <dbReference type="ARBA" id="ARBA00022692"/>
    </source>
</evidence>
<keyword evidence="12" id="KW-1185">Reference proteome</keyword>
<dbReference type="GO" id="GO:0005886">
    <property type="term" value="C:plasma membrane"/>
    <property type="evidence" value="ECO:0007669"/>
    <property type="project" value="TreeGrafter"/>
</dbReference>
<dbReference type="SUPFAM" id="SSF81321">
    <property type="entry name" value="Family A G protein-coupled receptor-like"/>
    <property type="match status" value="1"/>
</dbReference>
<name>A0A8J2P0U9_9HEXA</name>
<gene>
    <name evidence="11" type="ORF">AFUS01_LOCUS15497</name>
</gene>
<proteinExistence type="inferred from homology"/>
<feature type="transmembrane region" description="Helical" evidence="9">
    <location>
        <begin position="229"/>
        <end position="252"/>
    </location>
</feature>
<dbReference type="PANTHER" id="PTHR24243:SF233">
    <property type="entry name" value="THYROTROPIN-RELEASING HORMONE RECEPTOR"/>
    <property type="match status" value="1"/>
</dbReference>
<feature type="transmembrane region" description="Helical" evidence="9">
    <location>
        <begin position="100"/>
        <end position="122"/>
    </location>
</feature>
<evidence type="ECO:0000256" key="5">
    <source>
        <dbReference type="ARBA" id="ARBA00023040"/>
    </source>
</evidence>
<evidence type="ECO:0000313" key="11">
    <source>
        <dbReference type="EMBL" id="CAG7726589.1"/>
    </source>
</evidence>
<evidence type="ECO:0000256" key="7">
    <source>
        <dbReference type="ARBA" id="ARBA00023170"/>
    </source>
</evidence>
<dbReference type="InterPro" id="IPR017452">
    <property type="entry name" value="GPCR_Rhodpsn_7TM"/>
</dbReference>
<dbReference type="PROSITE" id="PS50262">
    <property type="entry name" value="G_PROTEIN_RECEP_F1_2"/>
    <property type="match status" value="1"/>
</dbReference>
<dbReference type="OrthoDB" id="5953793at2759"/>
<dbReference type="PANTHER" id="PTHR24243">
    <property type="entry name" value="G-PROTEIN COUPLED RECEPTOR"/>
    <property type="match status" value="1"/>
</dbReference>
<dbReference type="SMART" id="SM01381">
    <property type="entry name" value="7TM_GPCR_Srsx"/>
    <property type="match status" value="1"/>
</dbReference>
<feature type="domain" description="G-protein coupled receptors family 1 profile" evidence="10">
    <location>
        <begin position="81"/>
        <end position="413"/>
    </location>
</feature>
<accession>A0A8J2P0U9</accession>
<dbReference type="Pfam" id="PF00001">
    <property type="entry name" value="7tm_1"/>
    <property type="match status" value="1"/>
</dbReference>
<feature type="transmembrane region" description="Helical" evidence="9">
    <location>
        <begin position="186"/>
        <end position="209"/>
    </location>
</feature>
<organism evidence="11 12">
    <name type="scientific">Allacma fusca</name>
    <dbReference type="NCBI Taxonomy" id="39272"/>
    <lineage>
        <taxon>Eukaryota</taxon>
        <taxon>Metazoa</taxon>
        <taxon>Ecdysozoa</taxon>
        <taxon>Arthropoda</taxon>
        <taxon>Hexapoda</taxon>
        <taxon>Collembola</taxon>
        <taxon>Symphypleona</taxon>
        <taxon>Sminthuridae</taxon>
        <taxon>Allacma</taxon>
    </lineage>
</organism>
<dbReference type="PROSITE" id="PS00237">
    <property type="entry name" value="G_PROTEIN_RECEP_F1_1"/>
    <property type="match status" value="1"/>
</dbReference>
<evidence type="ECO:0000259" key="10">
    <source>
        <dbReference type="PROSITE" id="PS50262"/>
    </source>
</evidence>
<evidence type="ECO:0000313" key="12">
    <source>
        <dbReference type="Proteomes" id="UP000708208"/>
    </source>
</evidence>
<sequence length="482" mass="53517">MDLSGTGSEETLRYDEALGLGGGKNWSEFNCSLSNVSSGRSEDSLIYMANPDEMLNPEKRNPFFFHIVITHSITFFIGILGNVVAISVMVGDRKSRNATILFLVSLAAADLLLLLLCVPLETLRYFVSQWDENGAVCKMAKYVELLSASASVLNLCAVSLERFIVIVFPMRSRSLCTLSNCRKAIILVWVVALLLSTPVILATDIMSAIYCNNVTFVIVHYCVEEGLPIVIYEFIILFAAPGLLMMICYTYVIRELWRSTQNISLLTNAKSIRNSGRLSTLDKGISENISGGNAAGGSKTFSSRCLRNGRDHPPMKILPGTASSVGTVRQRTVHHNRQNKGEDAKKARKQVIKMLILVIVLFLVSWGPKLIFAMIIKLAYAMGISIYTQKIYVGRVVFGLIPFIHSCINPIIYSFMSKNFRRSMQRQVNRCCVFFGCKCFKCGSSRNSIPLRSTTRTRTLQGVDSMYSSNYCPLSEGIPGNT</sequence>
<dbReference type="AlphaFoldDB" id="A0A8J2P0U9"/>
<keyword evidence="8" id="KW-0807">Transducer</keyword>
<evidence type="ECO:0000256" key="2">
    <source>
        <dbReference type="ARBA" id="ARBA00010663"/>
    </source>
</evidence>